<feature type="transmembrane region" description="Helical" evidence="10">
    <location>
        <begin position="178"/>
        <end position="205"/>
    </location>
</feature>
<evidence type="ECO:0000313" key="13">
    <source>
        <dbReference type="Proteomes" id="UP000017559"/>
    </source>
</evidence>
<keyword evidence="13" id="KW-1185">Reference proteome</keyword>
<comment type="domain">
    <text evidence="10">The DHHC domain is required for palmitoyltransferase activity.</text>
</comment>
<keyword evidence="5 10" id="KW-0472">Membrane</keyword>
<dbReference type="InterPro" id="IPR039859">
    <property type="entry name" value="PFA4/ZDH16/20/ERF2-like"/>
</dbReference>
<dbReference type="AlphaFoldDB" id="V2XNF3"/>
<accession>V2XNF3</accession>
<dbReference type="GO" id="GO:0016020">
    <property type="term" value="C:membrane"/>
    <property type="evidence" value="ECO:0007669"/>
    <property type="project" value="UniProtKB-SubCell"/>
</dbReference>
<feature type="domain" description="Palmitoyltransferase DHHC" evidence="11">
    <location>
        <begin position="131"/>
        <end position="254"/>
    </location>
</feature>
<evidence type="ECO:0000313" key="12">
    <source>
        <dbReference type="EMBL" id="ESK95272.1"/>
    </source>
</evidence>
<comment type="caution">
    <text evidence="12">The sequence shown here is derived from an EMBL/GenBank/DDBJ whole genome shotgun (WGS) entry which is preliminary data.</text>
</comment>
<comment type="subcellular location">
    <subcellularLocation>
        <location evidence="1">Membrane</location>
        <topology evidence="1">Multi-pass membrane protein</topology>
    </subcellularLocation>
</comment>
<evidence type="ECO:0000259" key="11">
    <source>
        <dbReference type="Pfam" id="PF01529"/>
    </source>
</evidence>
<dbReference type="PANTHER" id="PTHR12246">
    <property type="entry name" value="PALMITOYLTRANSFERASE ZDHHC16"/>
    <property type="match status" value="1"/>
</dbReference>
<evidence type="ECO:0000256" key="2">
    <source>
        <dbReference type="ARBA" id="ARBA00022679"/>
    </source>
</evidence>
<dbReference type="GO" id="GO:0019706">
    <property type="term" value="F:protein-cysteine S-palmitoyltransferase activity"/>
    <property type="evidence" value="ECO:0007669"/>
    <property type="project" value="UniProtKB-EC"/>
</dbReference>
<keyword evidence="3 10" id="KW-0812">Transmembrane</keyword>
<dbReference type="Pfam" id="PF01529">
    <property type="entry name" value="DHHC"/>
    <property type="match status" value="1"/>
</dbReference>
<evidence type="ECO:0000256" key="8">
    <source>
        <dbReference type="ARBA" id="ARBA00023315"/>
    </source>
</evidence>
<dbReference type="HOGENOM" id="CLU_037348_0_0_1"/>
<reference evidence="12 13" key="1">
    <citation type="journal article" date="2014" name="BMC Genomics">
        <title>Genome and secretome analysis of the hemibiotrophic fungal pathogen, Moniliophthora roreri, which causes frosty pod rot disease of cacao: mechanisms of the biotrophic and necrotrophic phases.</title>
        <authorList>
            <person name="Meinhardt L.W."/>
            <person name="Costa G.G.L."/>
            <person name="Thomazella D.P.T."/>
            <person name="Teixeira P.J.P.L."/>
            <person name="Carazzolle M.F."/>
            <person name="Schuster S.C."/>
            <person name="Carlson J.E."/>
            <person name="Guiltinan M.J."/>
            <person name="Mieczkowski P."/>
            <person name="Farmer A."/>
            <person name="Ramaraj T."/>
            <person name="Crozier J."/>
            <person name="Davis R.E."/>
            <person name="Shao J."/>
            <person name="Melnick R.L."/>
            <person name="Pereira G.A.G."/>
            <person name="Bailey B.A."/>
        </authorList>
    </citation>
    <scope>NUCLEOTIDE SEQUENCE [LARGE SCALE GENOMIC DNA]</scope>
    <source>
        <strain evidence="12 13">MCA 2997</strain>
    </source>
</reference>
<name>V2XNF3_MONRO</name>
<organism evidence="12 13">
    <name type="scientific">Moniliophthora roreri (strain MCA 2997)</name>
    <name type="common">Cocoa frosty pod rot fungus</name>
    <name type="synonym">Crinipellis roreri</name>
    <dbReference type="NCBI Taxonomy" id="1381753"/>
    <lineage>
        <taxon>Eukaryota</taxon>
        <taxon>Fungi</taxon>
        <taxon>Dikarya</taxon>
        <taxon>Basidiomycota</taxon>
        <taxon>Agaricomycotina</taxon>
        <taxon>Agaricomycetes</taxon>
        <taxon>Agaricomycetidae</taxon>
        <taxon>Agaricales</taxon>
        <taxon>Marasmiineae</taxon>
        <taxon>Marasmiaceae</taxon>
        <taxon>Moniliophthora</taxon>
    </lineage>
</organism>
<dbReference type="EMBL" id="AWSO01000101">
    <property type="protein sequence ID" value="ESK95272.1"/>
    <property type="molecule type" value="Genomic_DNA"/>
</dbReference>
<sequence>MPLVSFTNLPSSPPKHLDLPVDSDSSPRKWYHHLMLLGTALLIFAPHPSLLYFLLIHYLKTLDSPIRFAFHLFVCYTLTFGAYTSLIVCVARDPGPTTSISENENENEGEDEMGLTEALLSGHHDDDFNSPAKWCRKCWAPKYERTHHCSMCGRCVLKMDHHCPWLGSRCIGHRTYPAFLHFLFCITLLSIYIASICASGVYWAFQHPWEADETMPLHAIALFFAGCLFTLVIGSFTVYHVYLVSTNQTTIEHISPFLLLRYLPSHSQTRPIPEEHELSFPQRRLVKDAHGEIRMYDVGFRQNWAQVFGIGTRGNNSWKWWLVRILCGGSSPGDGKTFPRSPRSEEMLARLASELGIVDRER</sequence>
<keyword evidence="8 10" id="KW-0012">Acyltransferase</keyword>
<dbReference type="KEGG" id="mrr:Moror_4030"/>
<gene>
    <name evidence="12" type="ORF">Moror_4030</name>
</gene>
<keyword evidence="6" id="KW-0564">Palmitate</keyword>
<evidence type="ECO:0000256" key="6">
    <source>
        <dbReference type="ARBA" id="ARBA00023139"/>
    </source>
</evidence>
<evidence type="ECO:0000256" key="9">
    <source>
        <dbReference type="ARBA" id="ARBA00048048"/>
    </source>
</evidence>
<keyword evidence="2 10" id="KW-0808">Transferase</keyword>
<proteinExistence type="inferred from homology"/>
<keyword evidence="4 10" id="KW-1133">Transmembrane helix</keyword>
<evidence type="ECO:0000256" key="3">
    <source>
        <dbReference type="ARBA" id="ARBA00022692"/>
    </source>
</evidence>
<evidence type="ECO:0000256" key="5">
    <source>
        <dbReference type="ARBA" id="ARBA00023136"/>
    </source>
</evidence>
<evidence type="ECO:0000256" key="10">
    <source>
        <dbReference type="RuleBase" id="RU079119"/>
    </source>
</evidence>
<dbReference type="EC" id="2.3.1.225" evidence="10"/>
<keyword evidence="7" id="KW-0449">Lipoprotein</keyword>
<dbReference type="InterPro" id="IPR001594">
    <property type="entry name" value="Palmitoyltrfase_DHHC"/>
</dbReference>
<dbReference type="OrthoDB" id="9909019at2759"/>
<dbReference type="Proteomes" id="UP000017559">
    <property type="component" value="Unassembled WGS sequence"/>
</dbReference>
<protein>
    <recommendedName>
        <fullName evidence="10">Palmitoyltransferase</fullName>
        <ecNumber evidence="10">2.3.1.225</ecNumber>
    </recommendedName>
</protein>
<dbReference type="STRING" id="1381753.V2XNF3"/>
<dbReference type="PROSITE" id="PS50216">
    <property type="entry name" value="DHHC"/>
    <property type="match status" value="1"/>
</dbReference>
<comment type="similarity">
    <text evidence="10">Belongs to the DHHC palmitoyltransferase family.</text>
</comment>
<evidence type="ECO:0000256" key="7">
    <source>
        <dbReference type="ARBA" id="ARBA00023288"/>
    </source>
</evidence>
<evidence type="ECO:0000256" key="4">
    <source>
        <dbReference type="ARBA" id="ARBA00022989"/>
    </source>
</evidence>
<comment type="catalytic activity">
    <reaction evidence="9 10">
        <text>L-cysteinyl-[protein] + hexadecanoyl-CoA = S-hexadecanoyl-L-cysteinyl-[protein] + CoA</text>
        <dbReference type="Rhea" id="RHEA:36683"/>
        <dbReference type="Rhea" id="RHEA-COMP:10131"/>
        <dbReference type="Rhea" id="RHEA-COMP:11032"/>
        <dbReference type="ChEBI" id="CHEBI:29950"/>
        <dbReference type="ChEBI" id="CHEBI:57287"/>
        <dbReference type="ChEBI" id="CHEBI:57379"/>
        <dbReference type="ChEBI" id="CHEBI:74151"/>
        <dbReference type="EC" id="2.3.1.225"/>
    </reaction>
</comment>
<feature type="transmembrane region" description="Helical" evidence="10">
    <location>
        <begin position="34"/>
        <end position="56"/>
    </location>
</feature>
<feature type="transmembrane region" description="Helical" evidence="10">
    <location>
        <begin position="68"/>
        <end position="91"/>
    </location>
</feature>
<feature type="transmembrane region" description="Helical" evidence="10">
    <location>
        <begin position="217"/>
        <end position="242"/>
    </location>
</feature>
<evidence type="ECO:0000256" key="1">
    <source>
        <dbReference type="ARBA" id="ARBA00004141"/>
    </source>
</evidence>